<protein>
    <recommendedName>
        <fullName evidence="7">Rhodopsin domain-containing protein</fullName>
    </recommendedName>
</protein>
<dbReference type="PANTHER" id="PTHR33048:SF96">
    <property type="entry name" value="INTEGRAL MEMBRANE PROTEIN"/>
    <property type="match status" value="1"/>
</dbReference>
<evidence type="ECO:0000256" key="4">
    <source>
        <dbReference type="ARBA" id="ARBA00023136"/>
    </source>
</evidence>
<sequence length="392" mass="43848">MTSDNRKQEVLAVAILFFVLTWVTVCLRFYVRLCLRTIWGKDDSYMVATQLVFTVYLCFQIVAAVHGTGRHRWHLSDHDAKTALLFWYLCEVMYVVTNGLLKFSIGYFYLRVAVKRNHIWCIRILMGGTVLCCLIYLFLVMLQCSPVSAFWEIHPASDKCIPKGPTLGISYALAAINAAADWILGLLPFWMVWGLNMKTKTKIVVACILAFAAIGSTGTVVRMGYIHTLYDGSDFLYATTDVAIWSTVEPGIGIIASSVATYRPLVYHVLQLLGFADAPYEQGTSFEYSNRKGRDYRRSLSISDLVPTEMGIMTSHVTGPAPAGWGGAPRTPRIVIQDDILPHNTTPDGQILQTVSVHQQTEGPPKLELRTSFHNSLARGSMFSLGRYRIPE</sequence>
<dbReference type="AlphaFoldDB" id="W6ZGN5"/>
<dbReference type="InterPro" id="IPR052337">
    <property type="entry name" value="SAT4-like"/>
</dbReference>
<evidence type="ECO:0000313" key="8">
    <source>
        <dbReference type="EMBL" id="EUC49170.1"/>
    </source>
</evidence>
<feature type="domain" description="Rhodopsin" evidence="7">
    <location>
        <begin position="27"/>
        <end position="266"/>
    </location>
</feature>
<comment type="subcellular location">
    <subcellularLocation>
        <location evidence="1">Membrane</location>
        <topology evidence="1">Multi-pass membrane protein</topology>
    </subcellularLocation>
</comment>
<proteinExistence type="inferred from homology"/>
<gene>
    <name evidence="8" type="ORF">COCMIDRAFT_85292</name>
</gene>
<name>W6ZGN5_COCMI</name>
<evidence type="ECO:0000256" key="5">
    <source>
        <dbReference type="ARBA" id="ARBA00038359"/>
    </source>
</evidence>
<keyword evidence="4 6" id="KW-0472">Membrane</keyword>
<dbReference type="GeneID" id="19126638"/>
<accession>W6ZGN5</accession>
<evidence type="ECO:0000256" key="3">
    <source>
        <dbReference type="ARBA" id="ARBA00022989"/>
    </source>
</evidence>
<keyword evidence="3 6" id="KW-1133">Transmembrane helix</keyword>
<feature type="transmembrane region" description="Helical" evidence="6">
    <location>
        <begin position="122"/>
        <end position="142"/>
    </location>
</feature>
<evidence type="ECO:0000256" key="2">
    <source>
        <dbReference type="ARBA" id="ARBA00022692"/>
    </source>
</evidence>
<evidence type="ECO:0000313" key="9">
    <source>
        <dbReference type="Proteomes" id="UP000054032"/>
    </source>
</evidence>
<organism evidence="8 9">
    <name type="scientific">Bipolaris oryzae ATCC 44560</name>
    <dbReference type="NCBI Taxonomy" id="930090"/>
    <lineage>
        <taxon>Eukaryota</taxon>
        <taxon>Fungi</taxon>
        <taxon>Dikarya</taxon>
        <taxon>Ascomycota</taxon>
        <taxon>Pezizomycotina</taxon>
        <taxon>Dothideomycetes</taxon>
        <taxon>Pleosporomycetidae</taxon>
        <taxon>Pleosporales</taxon>
        <taxon>Pleosporineae</taxon>
        <taxon>Pleosporaceae</taxon>
        <taxon>Bipolaris</taxon>
    </lineage>
</organism>
<dbReference type="GO" id="GO:0016020">
    <property type="term" value="C:membrane"/>
    <property type="evidence" value="ECO:0007669"/>
    <property type="project" value="UniProtKB-SubCell"/>
</dbReference>
<dbReference type="OrthoDB" id="3923077at2759"/>
<comment type="similarity">
    <text evidence="5">Belongs to the SAT4 family.</text>
</comment>
<feature type="transmembrane region" description="Helical" evidence="6">
    <location>
        <begin position="43"/>
        <end position="65"/>
    </location>
</feature>
<feature type="transmembrane region" description="Helical" evidence="6">
    <location>
        <begin position="85"/>
        <end position="110"/>
    </location>
</feature>
<feature type="transmembrane region" description="Helical" evidence="6">
    <location>
        <begin position="169"/>
        <end position="191"/>
    </location>
</feature>
<dbReference type="Proteomes" id="UP000054032">
    <property type="component" value="Unassembled WGS sequence"/>
</dbReference>
<feature type="transmembrane region" description="Helical" evidence="6">
    <location>
        <begin position="12"/>
        <end position="31"/>
    </location>
</feature>
<reference evidence="8 9" key="1">
    <citation type="journal article" date="2013" name="PLoS Genet.">
        <title>Comparative genome structure, secondary metabolite, and effector coding capacity across Cochliobolus pathogens.</title>
        <authorList>
            <person name="Condon B.J."/>
            <person name="Leng Y."/>
            <person name="Wu D."/>
            <person name="Bushley K.E."/>
            <person name="Ohm R.A."/>
            <person name="Otillar R."/>
            <person name="Martin J."/>
            <person name="Schackwitz W."/>
            <person name="Grimwood J."/>
            <person name="MohdZainudin N."/>
            <person name="Xue C."/>
            <person name="Wang R."/>
            <person name="Manning V.A."/>
            <person name="Dhillon B."/>
            <person name="Tu Z.J."/>
            <person name="Steffenson B.J."/>
            <person name="Salamov A."/>
            <person name="Sun H."/>
            <person name="Lowry S."/>
            <person name="LaButti K."/>
            <person name="Han J."/>
            <person name="Copeland A."/>
            <person name="Lindquist E."/>
            <person name="Barry K."/>
            <person name="Schmutz J."/>
            <person name="Baker S.E."/>
            <person name="Ciuffetti L.M."/>
            <person name="Grigoriev I.V."/>
            <person name="Zhong S."/>
            <person name="Turgeon B.G."/>
        </authorList>
    </citation>
    <scope>NUCLEOTIDE SEQUENCE [LARGE SCALE GENOMIC DNA]</scope>
    <source>
        <strain evidence="8 9">ATCC 44560</strain>
    </source>
</reference>
<dbReference type="HOGENOM" id="CLU_028200_3_4_1"/>
<evidence type="ECO:0000259" key="7">
    <source>
        <dbReference type="Pfam" id="PF20684"/>
    </source>
</evidence>
<dbReference type="KEGG" id="bor:COCMIDRAFT_85292"/>
<evidence type="ECO:0000256" key="1">
    <source>
        <dbReference type="ARBA" id="ARBA00004141"/>
    </source>
</evidence>
<dbReference type="EMBL" id="KI963934">
    <property type="protein sequence ID" value="EUC49170.1"/>
    <property type="molecule type" value="Genomic_DNA"/>
</dbReference>
<dbReference type="RefSeq" id="XP_007684345.1">
    <property type="nucleotide sequence ID" value="XM_007686155.1"/>
</dbReference>
<keyword evidence="2 6" id="KW-0812">Transmembrane</keyword>
<feature type="transmembrane region" description="Helical" evidence="6">
    <location>
        <begin position="203"/>
        <end position="225"/>
    </location>
</feature>
<dbReference type="PANTHER" id="PTHR33048">
    <property type="entry name" value="PTH11-LIKE INTEGRAL MEMBRANE PROTEIN (AFU_ORTHOLOGUE AFUA_5G11245)"/>
    <property type="match status" value="1"/>
</dbReference>
<dbReference type="Pfam" id="PF20684">
    <property type="entry name" value="Fung_rhodopsin"/>
    <property type="match status" value="1"/>
</dbReference>
<dbReference type="eggNOG" id="ENOG502SJ2F">
    <property type="taxonomic scope" value="Eukaryota"/>
</dbReference>
<dbReference type="InterPro" id="IPR049326">
    <property type="entry name" value="Rhodopsin_dom_fungi"/>
</dbReference>
<keyword evidence="9" id="KW-1185">Reference proteome</keyword>
<evidence type="ECO:0000256" key="6">
    <source>
        <dbReference type="SAM" id="Phobius"/>
    </source>
</evidence>